<proteinExistence type="predicted"/>
<evidence type="ECO:0000313" key="1">
    <source>
        <dbReference type="EMBL" id="XCB32978.1"/>
    </source>
</evidence>
<reference evidence="1" key="2">
    <citation type="journal article" date="2024" name="Environ. Microbiol.">
        <title>Genome analysis and description of Tunturibacter gen. nov. expands the diversity of Terriglobia in tundra soils.</title>
        <authorList>
            <person name="Messyasz A."/>
            <person name="Mannisto M.K."/>
            <person name="Kerkhof L.J."/>
            <person name="Haggblom M.M."/>
        </authorList>
    </citation>
    <scope>NUCLEOTIDE SEQUENCE</scope>
    <source>
        <strain evidence="1">X5P6</strain>
    </source>
</reference>
<dbReference type="KEGG" id="tpsc:RBB77_21560"/>
<dbReference type="InterPro" id="IPR011990">
    <property type="entry name" value="TPR-like_helical_dom_sf"/>
</dbReference>
<organism evidence="1">
    <name type="scientific">Tunturiibacter psychrotolerans</name>
    <dbReference type="NCBI Taxonomy" id="3069686"/>
    <lineage>
        <taxon>Bacteria</taxon>
        <taxon>Pseudomonadati</taxon>
        <taxon>Acidobacteriota</taxon>
        <taxon>Terriglobia</taxon>
        <taxon>Terriglobales</taxon>
        <taxon>Acidobacteriaceae</taxon>
        <taxon>Tunturiibacter</taxon>
    </lineage>
</organism>
<sequence>MIERLAISDLVLADVSIPNGNVYYEVGIRHAAQKQGCIMTAATWSKALFDIDQMRQIRYPLPLESISDETAAEIIKIVQTAIPVMAAGDSPFYQVFPKFPEFDPLRATSLKKSLEELSNFQAEIIAARSATGDQRRTRALQLRDRYYTRGPIQKAVAIELLYTLRDCTDWKTTLEFLDELPADLKNSPLVKEQRALVLSKSGNHDDAIGALKELIGTSGDTSERRGLLGGRYKQKWKNITKDPADLSRAITEYENGMRLDLNDYYPSSNLARLYRTRGRKGDEDRARISASITLVASERARARNSNDEWLNPTYLGAAFDAGDVEKAHELADQVREDGPAVWKLDTTLDDCRTAAQLWEEPRRTELLDIVAQLEKVSVAEPKS</sequence>
<protein>
    <submittedName>
        <fullName evidence="1">TRAFs-binding domain-containing protein</fullName>
    </submittedName>
</protein>
<dbReference type="RefSeq" id="WP_353063820.1">
    <property type="nucleotide sequence ID" value="NZ_CP132942.1"/>
</dbReference>
<dbReference type="Pfam" id="PF20308">
    <property type="entry name" value="TPR-S"/>
    <property type="match status" value="1"/>
</dbReference>
<name>A0AAU7ZPW0_9BACT</name>
<dbReference type="SUPFAM" id="SSF48452">
    <property type="entry name" value="TPR-like"/>
    <property type="match status" value="1"/>
</dbReference>
<dbReference type="InterPro" id="IPR046880">
    <property type="entry name" value="TPR-S"/>
</dbReference>
<reference evidence="1" key="1">
    <citation type="submission" date="2023-08" db="EMBL/GenBank/DDBJ databases">
        <authorList>
            <person name="Messyasz A."/>
            <person name="Mannisto M.K."/>
            <person name="Kerkhof L.J."/>
            <person name="Haggblom M."/>
        </authorList>
    </citation>
    <scope>NUCLEOTIDE SEQUENCE</scope>
    <source>
        <strain evidence="1">X5P6</strain>
    </source>
</reference>
<dbReference type="EMBL" id="CP132942">
    <property type="protein sequence ID" value="XCB32978.1"/>
    <property type="molecule type" value="Genomic_DNA"/>
</dbReference>
<gene>
    <name evidence="1" type="ORF">RBB77_21560</name>
</gene>
<dbReference type="Gene3D" id="1.25.40.10">
    <property type="entry name" value="Tetratricopeptide repeat domain"/>
    <property type="match status" value="1"/>
</dbReference>
<dbReference type="AlphaFoldDB" id="A0AAU7ZPW0"/>
<accession>A0AAU7ZPW0</accession>